<evidence type="ECO:0000313" key="2">
    <source>
        <dbReference type="EMBL" id="TMQ48289.1"/>
    </source>
</evidence>
<keyword evidence="1" id="KW-0472">Membrane</keyword>
<dbReference type="EMBL" id="VBOT01000147">
    <property type="protein sequence ID" value="TMQ48289.1"/>
    <property type="molecule type" value="Genomic_DNA"/>
</dbReference>
<reference evidence="2 3" key="1">
    <citation type="journal article" date="2019" name="Nat. Microbiol.">
        <title>Mediterranean grassland soil C-N compound turnover is dependent on rainfall and depth, and is mediated by genomically divergent microorganisms.</title>
        <authorList>
            <person name="Diamond S."/>
            <person name="Andeer P.F."/>
            <person name="Li Z."/>
            <person name="Crits-Christoph A."/>
            <person name="Burstein D."/>
            <person name="Anantharaman K."/>
            <person name="Lane K.R."/>
            <person name="Thomas B.C."/>
            <person name="Pan C."/>
            <person name="Northen T.R."/>
            <person name="Banfield J.F."/>
        </authorList>
    </citation>
    <scope>NUCLEOTIDE SEQUENCE [LARGE SCALE GENOMIC DNA]</scope>
    <source>
        <strain evidence="2">WS_3</strain>
    </source>
</reference>
<gene>
    <name evidence="2" type="ORF">E6K73_12325</name>
</gene>
<keyword evidence="1" id="KW-1133">Transmembrane helix</keyword>
<protein>
    <submittedName>
        <fullName evidence="2">Uncharacterized protein</fullName>
    </submittedName>
</protein>
<sequence>MASAAVYAAHIGYEHYRLDNSPRSTALHAALAVALGGFGLAVSASLHSRHPLVLALALWPIITGLPAFLVALAVGPVLARFARSG</sequence>
<comment type="caution">
    <text evidence="2">The sequence shown here is derived from an EMBL/GenBank/DDBJ whole genome shotgun (WGS) entry which is preliminary data.</text>
</comment>
<feature type="transmembrane region" description="Helical" evidence="1">
    <location>
        <begin position="26"/>
        <end position="46"/>
    </location>
</feature>
<evidence type="ECO:0000256" key="1">
    <source>
        <dbReference type="SAM" id="Phobius"/>
    </source>
</evidence>
<proteinExistence type="predicted"/>
<accession>A0A538SA99</accession>
<dbReference type="Proteomes" id="UP000320184">
    <property type="component" value="Unassembled WGS sequence"/>
</dbReference>
<organism evidence="2 3">
    <name type="scientific">Eiseniibacteriota bacterium</name>
    <dbReference type="NCBI Taxonomy" id="2212470"/>
    <lineage>
        <taxon>Bacteria</taxon>
        <taxon>Candidatus Eiseniibacteriota</taxon>
    </lineage>
</organism>
<feature type="transmembrane region" description="Helical" evidence="1">
    <location>
        <begin position="52"/>
        <end position="79"/>
    </location>
</feature>
<evidence type="ECO:0000313" key="3">
    <source>
        <dbReference type="Proteomes" id="UP000320184"/>
    </source>
</evidence>
<keyword evidence="1" id="KW-0812">Transmembrane</keyword>
<dbReference type="AlphaFoldDB" id="A0A538SA99"/>
<name>A0A538SA99_UNCEI</name>